<dbReference type="PIRSF" id="PIRSF033328">
    <property type="entry name" value="Phest_Mll4975"/>
    <property type="match status" value="1"/>
</dbReference>
<comment type="caution">
    <text evidence="1">The sequence shown here is derived from an EMBL/GenBank/DDBJ whole genome shotgun (WGS) entry which is preliminary data.</text>
</comment>
<accession>A0ABU3V8I1</accession>
<evidence type="ECO:0000313" key="1">
    <source>
        <dbReference type="EMBL" id="MDU9002413.1"/>
    </source>
</evidence>
<sequence length="223" mass="24651">MSYSRFAIYFVPPEGALADFGARWLGWDLVSGRAVDQPHLPGLDGISAAPQKYGFHGTLKTPFRLLEGCGPDRLAAAVETMAVSCAPATCDGLQLSRLGRFLALTPKGDSEGIARIAATCVREPDSLRAPVTEVELARRRRSRLSARQDKMLVRWGYPHVMDEFRFHMTLTGRLSPDQVDRWQGILAEHLPALPEPFVMDAIALVGERADGRFEMIQRYALTG</sequence>
<evidence type="ECO:0000313" key="2">
    <source>
        <dbReference type="Proteomes" id="UP001255416"/>
    </source>
</evidence>
<dbReference type="RefSeq" id="WP_316772185.1">
    <property type="nucleotide sequence ID" value="NZ_JASMWN010000001.1"/>
</dbReference>
<gene>
    <name evidence="1" type="ORF">QO231_00955</name>
</gene>
<dbReference type="InterPro" id="IPR009389">
    <property type="entry name" value="DUF1045"/>
</dbReference>
<reference evidence="2" key="1">
    <citation type="submission" date="2023-05" db="EMBL/GenBank/DDBJ databases">
        <title>Sedimentitalea sp. nov. JM2-8.</title>
        <authorList>
            <person name="Huang J."/>
        </authorList>
    </citation>
    <scope>NUCLEOTIDE SEQUENCE [LARGE SCALE GENOMIC DNA]</scope>
    <source>
        <strain evidence="2">KHS03</strain>
    </source>
</reference>
<keyword evidence="2" id="KW-1185">Reference proteome</keyword>
<organism evidence="1 2">
    <name type="scientific">Sedimentitalea todarodis</name>
    <dbReference type="NCBI Taxonomy" id="1631240"/>
    <lineage>
        <taxon>Bacteria</taxon>
        <taxon>Pseudomonadati</taxon>
        <taxon>Pseudomonadota</taxon>
        <taxon>Alphaproteobacteria</taxon>
        <taxon>Rhodobacterales</taxon>
        <taxon>Paracoccaceae</taxon>
        <taxon>Sedimentitalea</taxon>
    </lineage>
</organism>
<dbReference type="Pfam" id="PF06299">
    <property type="entry name" value="DUF1045"/>
    <property type="match status" value="1"/>
</dbReference>
<protein>
    <submittedName>
        <fullName evidence="1">DUF1045 domain-containing protein</fullName>
    </submittedName>
</protein>
<dbReference type="Proteomes" id="UP001255416">
    <property type="component" value="Unassembled WGS sequence"/>
</dbReference>
<dbReference type="EMBL" id="JASMWN010000001">
    <property type="protein sequence ID" value="MDU9002413.1"/>
    <property type="molecule type" value="Genomic_DNA"/>
</dbReference>
<dbReference type="Gene3D" id="3.90.1140.10">
    <property type="entry name" value="Cyclic phosphodiesterase"/>
    <property type="match status" value="1"/>
</dbReference>
<name>A0ABU3V8I1_9RHOB</name>
<proteinExistence type="predicted"/>